<keyword evidence="5" id="KW-0812">Transmembrane</keyword>
<keyword evidence="4" id="KW-1134">Transmembrane beta strand</keyword>
<evidence type="ECO:0000256" key="5">
    <source>
        <dbReference type="ARBA" id="ARBA00022692"/>
    </source>
</evidence>
<comment type="caution">
    <text evidence="9">The sequence shown here is derived from an EMBL/GenBank/DDBJ whole genome shotgun (WGS) entry which is preliminary data.</text>
</comment>
<organism evidence="9 10">
    <name type="scientific">Alistipes inops</name>
    <dbReference type="NCBI Taxonomy" id="1501391"/>
    <lineage>
        <taxon>Bacteria</taxon>
        <taxon>Pseudomonadati</taxon>
        <taxon>Bacteroidota</taxon>
        <taxon>Bacteroidia</taxon>
        <taxon>Bacteroidales</taxon>
        <taxon>Rikenellaceae</taxon>
        <taxon>Alistipes</taxon>
    </lineage>
</organism>
<comment type="subcellular location">
    <subcellularLocation>
        <location evidence="1">Cell outer membrane</location>
    </subcellularLocation>
</comment>
<dbReference type="SUPFAM" id="SSF56954">
    <property type="entry name" value="Outer membrane efflux proteins (OEP)"/>
    <property type="match status" value="1"/>
</dbReference>
<keyword evidence="10" id="KW-1185">Reference proteome</keyword>
<dbReference type="PANTHER" id="PTHR30026:SF20">
    <property type="entry name" value="OUTER MEMBRANE PROTEIN TOLC"/>
    <property type="match status" value="1"/>
</dbReference>
<evidence type="ECO:0008006" key="11">
    <source>
        <dbReference type="Google" id="ProtNLM"/>
    </source>
</evidence>
<evidence type="ECO:0000256" key="3">
    <source>
        <dbReference type="ARBA" id="ARBA00022448"/>
    </source>
</evidence>
<feature type="non-terminal residue" evidence="9">
    <location>
        <position position="460"/>
    </location>
</feature>
<evidence type="ECO:0000256" key="6">
    <source>
        <dbReference type="ARBA" id="ARBA00023136"/>
    </source>
</evidence>
<feature type="coiled-coil region" evidence="8">
    <location>
        <begin position="148"/>
        <end position="206"/>
    </location>
</feature>
<evidence type="ECO:0000256" key="8">
    <source>
        <dbReference type="SAM" id="Coils"/>
    </source>
</evidence>
<evidence type="ECO:0000256" key="4">
    <source>
        <dbReference type="ARBA" id="ARBA00022452"/>
    </source>
</evidence>
<dbReference type="EMBL" id="JRGF01000029">
    <property type="protein sequence ID" value="KHE39954.1"/>
    <property type="molecule type" value="Genomic_DNA"/>
</dbReference>
<keyword evidence="7" id="KW-0998">Cell outer membrane</keyword>
<name>A0ABR4YGS1_9BACT</name>
<dbReference type="Pfam" id="PF02321">
    <property type="entry name" value="OEP"/>
    <property type="match status" value="2"/>
</dbReference>
<sequence>MFAVVASVPMLFGATPLSAQEVQRWTLEECIAYAFEHNIEVKQAELDVQTKRLTRSDAGWAYAPDISASSSYSFSSGRVLDPTTYEFVEHQSVNGTSTSVGASVTLFNGMRNLHNLERSRLDLRAALLGVEKARNDIRLNITAYYLEILCAEENIRNAEQTVETLKIQEEKTRKSVEAGKVTSADLLQIRSQLANAENTLLSARNSYDIARLNICQLLEIEDYTTFHTVAPSDNIWGDTPMPVSTDALLASAQQLPEVESARLGIDIARRDLRIARSSYYPTLSLSAGYGSSYSDARQKMFMNPDGTYRYEAYPFAEQYKDNASSYISVSLNVPIFGRLTTRHNVQRQKIAVRQAEYALRTTEKQVNKEATQALIDSRTAWDKYLSSQKYVASAEEAARQMAQRYNLGAATVVDYNTALDALVEAQVQLLQAKYEYIFKTEIIRFYYSKISSGNYCYNES</sequence>
<evidence type="ECO:0000256" key="1">
    <source>
        <dbReference type="ARBA" id="ARBA00004442"/>
    </source>
</evidence>
<keyword evidence="6" id="KW-0472">Membrane</keyword>
<keyword evidence="8" id="KW-0175">Coiled coil</keyword>
<evidence type="ECO:0000256" key="2">
    <source>
        <dbReference type="ARBA" id="ARBA00007613"/>
    </source>
</evidence>
<keyword evidence="3" id="KW-0813">Transport</keyword>
<dbReference type="Proteomes" id="UP000030889">
    <property type="component" value="Unassembled WGS sequence"/>
</dbReference>
<reference evidence="9 10" key="1">
    <citation type="submission" date="2014-09" db="EMBL/GenBank/DDBJ databases">
        <title>Alistipes sp. 627, sp. nov., a novel member of the family Rikenellaceae isolated from human faeces.</title>
        <authorList>
            <person name="Shkoporov A.N."/>
            <person name="Chaplin A.V."/>
            <person name="Motuzova O.V."/>
            <person name="Kafarskaia L.I."/>
            <person name="Khokhlova E.V."/>
            <person name="Efimov B.A."/>
        </authorList>
    </citation>
    <scope>NUCLEOTIDE SEQUENCE [LARGE SCALE GENOMIC DNA]</scope>
    <source>
        <strain evidence="9 10">627</strain>
    </source>
</reference>
<gene>
    <name evidence="9" type="ORF">LG35_10140</name>
</gene>
<evidence type="ECO:0000313" key="9">
    <source>
        <dbReference type="EMBL" id="KHE39954.1"/>
    </source>
</evidence>
<dbReference type="InterPro" id="IPR003423">
    <property type="entry name" value="OMP_efflux"/>
</dbReference>
<dbReference type="InterPro" id="IPR051906">
    <property type="entry name" value="TolC-like"/>
</dbReference>
<accession>A0ABR4YGS1</accession>
<proteinExistence type="inferred from homology"/>
<dbReference type="Gene3D" id="1.20.1600.10">
    <property type="entry name" value="Outer membrane efflux proteins (OEP)"/>
    <property type="match status" value="1"/>
</dbReference>
<evidence type="ECO:0000256" key="7">
    <source>
        <dbReference type="ARBA" id="ARBA00023237"/>
    </source>
</evidence>
<dbReference type="PANTHER" id="PTHR30026">
    <property type="entry name" value="OUTER MEMBRANE PROTEIN TOLC"/>
    <property type="match status" value="1"/>
</dbReference>
<comment type="similarity">
    <text evidence="2">Belongs to the outer membrane factor (OMF) (TC 1.B.17) family.</text>
</comment>
<evidence type="ECO:0000313" key="10">
    <source>
        <dbReference type="Proteomes" id="UP000030889"/>
    </source>
</evidence>
<protein>
    <recommendedName>
        <fullName evidence="11">Transporter</fullName>
    </recommendedName>
</protein>